<dbReference type="AlphaFoldDB" id="A0A484M2L7"/>
<feature type="region of interest" description="Disordered" evidence="1">
    <location>
        <begin position="1"/>
        <end position="49"/>
    </location>
</feature>
<accession>A0A484M2L7</accession>
<dbReference type="Proteomes" id="UP000595140">
    <property type="component" value="Unassembled WGS sequence"/>
</dbReference>
<keyword evidence="3" id="KW-1185">Reference proteome</keyword>
<feature type="region of interest" description="Disordered" evidence="1">
    <location>
        <begin position="67"/>
        <end position="87"/>
    </location>
</feature>
<name>A0A484M2L7_9ASTE</name>
<evidence type="ECO:0000313" key="3">
    <source>
        <dbReference type="Proteomes" id="UP000595140"/>
    </source>
</evidence>
<proteinExistence type="predicted"/>
<feature type="compositionally biased region" description="Basic and acidic residues" evidence="1">
    <location>
        <begin position="12"/>
        <end position="22"/>
    </location>
</feature>
<sequence>MKRKSRVQSSSSHEERKSENKRSTVLSSDPNKKEATCTKRPKHTSFTDAGKKDSFVLKACQNSLKNHSSGNLNEKEGTCTKRPKRDDWRGQSPWKAYSGLPVYYCAPSCGTEFLYDSDLSGDEEEFEAIEFLRERFEDETSRMESLLIKEVERRCIAEGYCHCKCVRAKRKVTQELDEMAKERRREFHRNFCETPTAKRRAKYHASFCYPLTKGVCGNVRLPDCDCKQGRARRKKKLEDMSSGNVYGP</sequence>
<protein>
    <submittedName>
        <fullName evidence="2">Uncharacterized protein</fullName>
    </submittedName>
</protein>
<evidence type="ECO:0000313" key="2">
    <source>
        <dbReference type="EMBL" id="VFQ83003.1"/>
    </source>
</evidence>
<dbReference type="EMBL" id="OOIL02002492">
    <property type="protein sequence ID" value="VFQ83003.1"/>
    <property type="molecule type" value="Genomic_DNA"/>
</dbReference>
<evidence type="ECO:0000256" key="1">
    <source>
        <dbReference type="SAM" id="MobiDB-lite"/>
    </source>
</evidence>
<feature type="compositionally biased region" description="Basic and acidic residues" evidence="1">
    <location>
        <begin position="73"/>
        <end position="87"/>
    </location>
</feature>
<organism evidence="2 3">
    <name type="scientific">Cuscuta campestris</name>
    <dbReference type="NCBI Taxonomy" id="132261"/>
    <lineage>
        <taxon>Eukaryota</taxon>
        <taxon>Viridiplantae</taxon>
        <taxon>Streptophyta</taxon>
        <taxon>Embryophyta</taxon>
        <taxon>Tracheophyta</taxon>
        <taxon>Spermatophyta</taxon>
        <taxon>Magnoliopsida</taxon>
        <taxon>eudicotyledons</taxon>
        <taxon>Gunneridae</taxon>
        <taxon>Pentapetalae</taxon>
        <taxon>asterids</taxon>
        <taxon>lamiids</taxon>
        <taxon>Solanales</taxon>
        <taxon>Convolvulaceae</taxon>
        <taxon>Cuscuteae</taxon>
        <taxon>Cuscuta</taxon>
        <taxon>Cuscuta subgen. Grammica</taxon>
        <taxon>Cuscuta sect. Cleistogrammica</taxon>
    </lineage>
</organism>
<gene>
    <name evidence="2" type="ORF">CCAM_LOCUS24779</name>
</gene>
<reference evidence="2 3" key="1">
    <citation type="submission" date="2018-04" db="EMBL/GenBank/DDBJ databases">
        <authorList>
            <person name="Vogel A."/>
        </authorList>
    </citation>
    <scope>NUCLEOTIDE SEQUENCE [LARGE SCALE GENOMIC DNA]</scope>
</reference>